<sequence length="232" mass="25573">MTGLGEIYRLSISASMIEIYFRALRRYDLAAVDDAIQRHLLNPDNGQFMPKPADIARMLDGGSKDTAALAWSRFDQALRHIGTYRDIRFDDPITMRVVQDMGGWIAFGEKTEDEWPFVANDFKARYASYRSRSAPFDFPALLRGRVNGENGSQGFALEPPVDFGDPDRCRLVEQRGSDSAQDGDIRRALDGATARLGIVGLPKPSAGVQPPADDARPPLPRVSANPEPVHAG</sequence>
<reference evidence="3 4" key="1">
    <citation type="journal article" date="2008" name="BMC Genomics">
        <title>Acidithiobacillus ferrooxidans metabolism: from genome sequence to industrial applications.</title>
        <authorList>
            <person name="Valdes J."/>
            <person name="Pedroso I."/>
            <person name="Quatrini R."/>
            <person name="Dodson R.J."/>
            <person name="Tettelin H."/>
            <person name="Blake R.II."/>
            <person name="Eisen J.A."/>
            <person name="Holmes D.S."/>
        </authorList>
    </citation>
    <scope>NUCLEOTIDE SEQUENCE [LARGE SCALE GENOMIC DNA]</scope>
    <source>
        <strain evidence="4">ATCC 23270 / DSM 14882 / CIP 104768 / NCIMB 8455</strain>
    </source>
</reference>
<protein>
    <recommendedName>
        <fullName evidence="2">DUF6475 domain-containing protein</fullName>
    </recommendedName>
</protein>
<gene>
    <name evidence="3" type="ordered locus">AFE_1002</name>
</gene>
<dbReference type="Proteomes" id="UP000001362">
    <property type="component" value="Chromosome"/>
</dbReference>
<evidence type="ECO:0000313" key="3">
    <source>
        <dbReference type="EMBL" id="ACK79907.1"/>
    </source>
</evidence>
<dbReference type="Pfam" id="PF20081">
    <property type="entry name" value="DUF6475"/>
    <property type="match status" value="1"/>
</dbReference>
<dbReference type="eggNOG" id="ENOG502ZBUW">
    <property type="taxonomic scope" value="Bacteria"/>
</dbReference>
<dbReference type="AlphaFoldDB" id="B7J7H7"/>
<dbReference type="KEGG" id="afr:AFE_1002"/>
<accession>B7J7H7</accession>
<evidence type="ECO:0000259" key="2">
    <source>
        <dbReference type="Pfam" id="PF20081"/>
    </source>
</evidence>
<dbReference type="HOGENOM" id="CLU_104054_0_0_6"/>
<feature type="region of interest" description="Disordered" evidence="1">
    <location>
        <begin position="199"/>
        <end position="232"/>
    </location>
</feature>
<dbReference type="PaxDb" id="243159-AFE_1002"/>
<keyword evidence="4" id="KW-1185">Reference proteome</keyword>
<dbReference type="InterPro" id="IPR045521">
    <property type="entry name" value="DUF6475"/>
</dbReference>
<organism evidence="3 4">
    <name type="scientific">Acidithiobacillus ferrooxidans (strain ATCC 23270 / DSM 14882 / CIP 104768 / NCIMB 8455)</name>
    <name type="common">Ferrobacillus ferrooxidans (strain ATCC 23270)</name>
    <dbReference type="NCBI Taxonomy" id="243159"/>
    <lineage>
        <taxon>Bacteria</taxon>
        <taxon>Pseudomonadati</taxon>
        <taxon>Pseudomonadota</taxon>
        <taxon>Acidithiobacillia</taxon>
        <taxon>Acidithiobacillales</taxon>
        <taxon>Acidithiobacillaceae</taxon>
        <taxon>Acidithiobacillus</taxon>
    </lineage>
</organism>
<feature type="domain" description="DUF6475" evidence="2">
    <location>
        <begin position="87"/>
        <end position="176"/>
    </location>
</feature>
<evidence type="ECO:0000313" key="4">
    <source>
        <dbReference type="Proteomes" id="UP000001362"/>
    </source>
</evidence>
<proteinExistence type="predicted"/>
<name>B7J7H7_ACIF2</name>
<dbReference type="STRING" id="243159.AFE_1002"/>
<dbReference type="EMBL" id="CP001219">
    <property type="protein sequence ID" value="ACK79907.1"/>
    <property type="molecule type" value="Genomic_DNA"/>
</dbReference>
<evidence type="ECO:0000256" key="1">
    <source>
        <dbReference type="SAM" id="MobiDB-lite"/>
    </source>
</evidence>